<dbReference type="InterPro" id="IPR012338">
    <property type="entry name" value="Beta-lactam/transpept-like"/>
</dbReference>
<dbReference type="PANTHER" id="PTHR43319:SF3">
    <property type="entry name" value="BETA-LACTAMASE-RELATED DOMAIN-CONTAINING PROTEIN"/>
    <property type="match status" value="1"/>
</dbReference>
<gene>
    <name evidence="4" type="primary">LOC111120122</name>
</gene>
<dbReference type="RefSeq" id="XP_022316531.1">
    <property type="nucleotide sequence ID" value="XM_022460823.1"/>
</dbReference>
<sequence length="429" mass="48270">MRSLVLVCGVLIGILIQCFRWPERDLPPAIGGFVHPAFRKVYHVFKKNIENNKEKGACFSVYHQGELVVDLWGGYSDIEAGRKWNNDTLSIMFSTTKGITAILVALFVQKGYLDYSKLVSNYWPEFGKNGKENITVEMLLSHQAGLSITNGTIDIRLLKSDPRKVEEFLEEQRPRWKPGSAYSYHVITFGMYVDVLLRRADPKHRNVDQIFLEEIASPFGIDIHYGLPRSEVYRTSRFVPLSLTNVIKSTIGSFSLHKFNIFLKIMNPKSLFTQASYSGFKQELTFAAYNNPDLNQIPLTSFLGFGNSRALAKIWGIIANGGKYNNKTLLSPELIRLLGSPVVGGESWDGLVNMKVGRGVFFLPTPQGHLSVGHAGYGGQTAYADLQNHVGIGYLTSYLKSFALGDDEQFLQYEAAFYECLEKYKKGDR</sequence>
<evidence type="ECO:0000259" key="2">
    <source>
        <dbReference type="Pfam" id="PF00144"/>
    </source>
</evidence>
<dbReference type="SUPFAM" id="SSF56601">
    <property type="entry name" value="beta-lactamase/transpeptidase-like"/>
    <property type="match status" value="1"/>
</dbReference>
<protein>
    <submittedName>
        <fullName evidence="4">Beta-lactamase domain-containing protein 2-like</fullName>
    </submittedName>
</protein>
<accession>A0A8B8CQ32</accession>
<feature type="chain" id="PRO_5034190767" evidence="1">
    <location>
        <begin position="21"/>
        <end position="429"/>
    </location>
</feature>
<evidence type="ECO:0000313" key="4">
    <source>
        <dbReference type="RefSeq" id="XP_022316531.1"/>
    </source>
</evidence>
<dbReference type="InterPro" id="IPR052907">
    <property type="entry name" value="Beta-lactamase/esterase"/>
</dbReference>
<feature type="domain" description="Beta-lactamase-related" evidence="2">
    <location>
        <begin position="47"/>
        <end position="401"/>
    </location>
</feature>
<dbReference type="GeneID" id="111120122"/>
<feature type="signal peptide" evidence="1">
    <location>
        <begin position="1"/>
        <end position="20"/>
    </location>
</feature>
<organism evidence="3 4">
    <name type="scientific">Crassostrea virginica</name>
    <name type="common">Eastern oyster</name>
    <dbReference type="NCBI Taxonomy" id="6565"/>
    <lineage>
        <taxon>Eukaryota</taxon>
        <taxon>Metazoa</taxon>
        <taxon>Spiralia</taxon>
        <taxon>Lophotrochozoa</taxon>
        <taxon>Mollusca</taxon>
        <taxon>Bivalvia</taxon>
        <taxon>Autobranchia</taxon>
        <taxon>Pteriomorphia</taxon>
        <taxon>Ostreida</taxon>
        <taxon>Ostreoidea</taxon>
        <taxon>Ostreidae</taxon>
        <taxon>Crassostrea</taxon>
    </lineage>
</organism>
<dbReference type="Gene3D" id="3.40.710.10">
    <property type="entry name" value="DD-peptidase/beta-lactamase superfamily"/>
    <property type="match status" value="1"/>
</dbReference>
<dbReference type="Pfam" id="PF00144">
    <property type="entry name" value="Beta-lactamase"/>
    <property type="match status" value="1"/>
</dbReference>
<dbReference type="PANTHER" id="PTHR43319">
    <property type="entry name" value="BETA-LACTAMASE-RELATED"/>
    <property type="match status" value="1"/>
</dbReference>
<dbReference type="KEGG" id="cvn:111120122"/>
<dbReference type="OrthoDB" id="5946976at2759"/>
<name>A0A8B8CQ32_CRAVI</name>
<evidence type="ECO:0000313" key="3">
    <source>
        <dbReference type="Proteomes" id="UP000694844"/>
    </source>
</evidence>
<proteinExistence type="predicted"/>
<evidence type="ECO:0000256" key="1">
    <source>
        <dbReference type="SAM" id="SignalP"/>
    </source>
</evidence>
<dbReference type="Proteomes" id="UP000694844">
    <property type="component" value="Chromosome 2"/>
</dbReference>
<keyword evidence="3" id="KW-1185">Reference proteome</keyword>
<keyword evidence="1" id="KW-0732">Signal</keyword>
<dbReference type="AlphaFoldDB" id="A0A8B8CQ32"/>
<reference evidence="4" key="1">
    <citation type="submission" date="2025-08" db="UniProtKB">
        <authorList>
            <consortium name="RefSeq"/>
        </authorList>
    </citation>
    <scope>IDENTIFICATION</scope>
    <source>
        <tissue evidence="4">Whole sample</tissue>
    </source>
</reference>
<dbReference type="InterPro" id="IPR001466">
    <property type="entry name" value="Beta-lactam-related"/>
</dbReference>